<name>A0ABX0LFU1_9BURK</name>
<reference evidence="3 4" key="1">
    <citation type="submission" date="2019-09" db="EMBL/GenBank/DDBJ databases">
        <title>Taxonomy of Antarctic Massilia spp.: description of Massilia rubra sp. nov., Massilia aquatica sp. nov., Massilia mucilaginosa sp. nov., Massilia frigida sp. nov. isolated from streams, lakes and regoliths.</title>
        <authorList>
            <person name="Holochova P."/>
            <person name="Sedlacek I."/>
            <person name="Kralova S."/>
            <person name="Maslanova I."/>
            <person name="Busse H.-J."/>
            <person name="Stankova E."/>
            <person name="Vrbovska V."/>
            <person name="Kovarovic V."/>
            <person name="Bartak M."/>
            <person name="Svec P."/>
            <person name="Pantucek R."/>
        </authorList>
    </citation>
    <scope>NUCLEOTIDE SEQUENCE [LARGE SCALE GENOMIC DNA]</scope>
    <source>
        <strain evidence="3 4">CCM 8692</strain>
    </source>
</reference>
<dbReference type="EMBL" id="VUYU01000005">
    <property type="protein sequence ID" value="NHZ33701.1"/>
    <property type="molecule type" value="Genomic_DNA"/>
</dbReference>
<dbReference type="NCBIfam" id="NF012229">
    <property type="entry name" value="bla_class_B_core"/>
    <property type="match status" value="1"/>
</dbReference>
<dbReference type="Pfam" id="PF00753">
    <property type="entry name" value="Lactamase_B"/>
    <property type="match status" value="1"/>
</dbReference>
<keyword evidence="4" id="KW-1185">Reference proteome</keyword>
<dbReference type="InterPro" id="IPR001279">
    <property type="entry name" value="Metallo-B-lactamas"/>
</dbReference>
<dbReference type="InterPro" id="IPR036866">
    <property type="entry name" value="RibonucZ/Hydroxyglut_hydro"/>
</dbReference>
<evidence type="ECO:0000313" key="4">
    <source>
        <dbReference type="Proteomes" id="UP000785613"/>
    </source>
</evidence>
<dbReference type="PANTHER" id="PTHR42951:SF17">
    <property type="entry name" value="METALLO-BETA-LACTAMASE DOMAIN-CONTAINING PROTEIN"/>
    <property type="match status" value="1"/>
</dbReference>
<dbReference type="InterPro" id="IPR050855">
    <property type="entry name" value="NDM-1-like"/>
</dbReference>
<sequence>MATSGKLALALAMVAAAMGTAVAEEDVKCGMCEEWNQPQQPFQIVGNTYYVGPRGLSAVLLTSEQGHILLDGALPQSAPLIIRNIAALGFRIEDVKLIVNSHAHDDHAGGIGMLQRASGASVAASAAGAQALRAGLVGPDDPLYKANGPDRFPKVAQVSEVADGAILRVGPLAIKAHMTPGHTTGGTTWTWQSCDPRRCLDVVYADSLNPISHDGFRFSGSATMPERVRSFRASIDKVTALKCDVLIAVHPGFSNLMEKHAARTAASNPFIDPEACRAYAANAGQRLNRRLASEASQ</sequence>
<feature type="signal peptide" evidence="1">
    <location>
        <begin position="1"/>
        <end position="23"/>
    </location>
</feature>
<dbReference type="PANTHER" id="PTHR42951">
    <property type="entry name" value="METALLO-BETA-LACTAMASE DOMAIN-CONTAINING"/>
    <property type="match status" value="1"/>
</dbReference>
<dbReference type="RefSeq" id="WP_167223582.1">
    <property type="nucleotide sequence ID" value="NZ_VUYU01000005.1"/>
</dbReference>
<evidence type="ECO:0000256" key="1">
    <source>
        <dbReference type="SAM" id="SignalP"/>
    </source>
</evidence>
<organism evidence="3 4">
    <name type="scientific">Massilia rubra</name>
    <dbReference type="NCBI Taxonomy" id="2607910"/>
    <lineage>
        <taxon>Bacteria</taxon>
        <taxon>Pseudomonadati</taxon>
        <taxon>Pseudomonadota</taxon>
        <taxon>Betaproteobacteria</taxon>
        <taxon>Burkholderiales</taxon>
        <taxon>Oxalobacteraceae</taxon>
        <taxon>Telluria group</taxon>
        <taxon>Massilia</taxon>
    </lineage>
</organism>
<dbReference type="Gene3D" id="3.60.15.10">
    <property type="entry name" value="Ribonuclease Z/Hydroxyacylglutathione hydrolase-like"/>
    <property type="match status" value="1"/>
</dbReference>
<dbReference type="NCBIfam" id="NF033105">
    <property type="entry name" value="bla_subclass_B3"/>
    <property type="match status" value="1"/>
</dbReference>
<evidence type="ECO:0000259" key="2">
    <source>
        <dbReference type="SMART" id="SM00849"/>
    </source>
</evidence>
<dbReference type="Proteomes" id="UP000785613">
    <property type="component" value="Unassembled WGS sequence"/>
</dbReference>
<evidence type="ECO:0000313" key="3">
    <source>
        <dbReference type="EMBL" id="NHZ33701.1"/>
    </source>
</evidence>
<protein>
    <submittedName>
        <fullName evidence="3">Subclass B3 metallo-beta-lactamase</fullName>
    </submittedName>
</protein>
<feature type="domain" description="Metallo-beta-lactamase" evidence="2">
    <location>
        <begin position="55"/>
        <end position="250"/>
    </location>
</feature>
<dbReference type="SMART" id="SM00849">
    <property type="entry name" value="Lactamase_B"/>
    <property type="match status" value="1"/>
</dbReference>
<gene>
    <name evidence="3" type="primary">bla</name>
    <name evidence="3" type="ORF">F0185_08875</name>
</gene>
<proteinExistence type="predicted"/>
<keyword evidence="1" id="KW-0732">Signal</keyword>
<feature type="chain" id="PRO_5046324911" evidence="1">
    <location>
        <begin position="24"/>
        <end position="297"/>
    </location>
</feature>
<dbReference type="SUPFAM" id="SSF56281">
    <property type="entry name" value="Metallo-hydrolase/oxidoreductase"/>
    <property type="match status" value="1"/>
</dbReference>
<accession>A0ABX0LFU1</accession>
<comment type="caution">
    <text evidence="3">The sequence shown here is derived from an EMBL/GenBank/DDBJ whole genome shotgun (WGS) entry which is preliminary data.</text>
</comment>